<feature type="domain" description="NADH-ubiquinone oxidoreductase 51kDa subunit iron-sulphur binding" evidence="11">
    <location>
        <begin position="334"/>
        <end position="415"/>
    </location>
</feature>
<evidence type="ECO:0000256" key="7">
    <source>
        <dbReference type="ARBA" id="ARBA00022723"/>
    </source>
</evidence>
<keyword evidence="7" id="KW-0479">Metal-binding</keyword>
<dbReference type="EMBL" id="CAFBND010000100">
    <property type="protein sequence ID" value="CAB4954565.1"/>
    <property type="molecule type" value="Genomic_DNA"/>
</dbReference>
<evidence type="ECO:0000256" key="5">
    <source>
        <dbReference type="ARBA" id="ARBA00022630"/>
    </source>
</evidence>
<dbReference type="InterPro" id="IPR037207">
    <property type="entry name" value="Nuop51_4Fe4S-bd_sf"/>
</dbReference>
<dbReference type="GO" id="GO:0051539">
    <property type="term" value="F:4 iron, 4 sulfur cluster binding"/>
    <property type="evidence" value="ECO:0007669"/>
    <property type="project" value="UniProtKB-KW"/>
</dbReference>
<keyword evidence="8" id="KW-0408">Iron</keyword>
<evidence type="ECO:0000313" key="12">
    <source>
        <dbReference type="EMBL" id="CAB4954565.1"/>
    </source>
</evidence>
<feature type="domain" description="NADH-ubiquinone oxidoreductase 51kDa subunit FMN-binding" evidence="10">
    <location>
        <begin position="71"/>
        <end position="228"/>
    </location>
</feature>
<comment type="cofactor">
    <cofactor evidence="1">
        <name>FMN</name>
        <dbReference type="ChEBI" id="CHEBI:58210"/>
    </cofactor>
</comment>
<dbReference type="InterPro" id="IPR011538">
    <property type="entry name" value="Nuo51_FMN-bd"/>
</dbReference>
<dbReference type="SUPFAM" id="SSF140490">
    <property type="entry name" value="Nqo1C-terminal domain-like"/>
    <property type="match status" value="1"/>
</dbReference>
<evidence type="ECO:0000256" key="2">
    <source>
        <dbReference type="ARBA" id="ARBA00001966"/>
    </source>
</evidence>
<evidence type="ECO:0000256" key="4">
    <source>
        <dbReference type="ARBA" id="ARBA00022485"/>
    </source>
</evidence>
<proteinExistence type="inferred from homology"/>
<evidence type="ECO:0000313" key="13">
    <source>
        <dbReference type="EMBL" id="CAB5036635.1"/>
    </source>
</evidence>
<gene>
    <name evidence="12" type="ORF">UFOPK3752_01879</name>
    <name evidence="13" type="ORF">UFOPK4150_01677</name>
</gene>
<evidence type="ECO:0000256" key="3">
    <source>
        <dbReference type="ARBA" id="ARBA00007523"/>
    </source>
</evidence>
<keyword evidence="5" id="KW-0285">Flavoprotein</keyword>
<evidence type="ECO:0000256" key="9">
    <source>
        <dbReference type="ARBA" id="ARBA00023014"/>
    </source>
</evidence>
<comment type="cofactor">
    <cofactor evidence="2">
        <name>[4Fe-4S] cluster</name>
        <dbReference type="ChEBI" id="CHEBI:49883"/>
    </cofactor>
</comment>
<dbReference type="GO" id="GO:0045333">
    <property type="term" value="P:cellular respiration"/>
    <property type="evidence" value="ECO:0007669"/>
    <property type="project" value="TreeGrafter"/>
</dbReference>
<dbReference type="SUPFAM" id="SSF142019">
    <property type="entry name" value="Nqo1 FMN-binding domain-like"/>
    <property type="match status" value="1"/>
</dbReference>
<dbReference type="AlphaFoldDB" id="A0A6J7S5V6"/>
<accession>A0A6J7S5V6</accession>
<name>A0A6J7S5V6_9ZZZZ</name>
<sequence>MNDVLAAHPVGRLGGTSWMFFSAPAVLPRHGTESLTGILRQDLLAHRQAYGPRPSCAGIGGERLLADLEAVALTGRGGGHFPTAAKWRSLMQAGAGGTVVANGAEGEPGSAKDAVLLQTRPHLVLDALVCAMETVGATEGVLWIHEGAWATARSVTLALSERAAAGLEEPPVRVILAPDRYLSGEGTGIIRTLEGGPTLPRFVTNPARPWSDGHRPVLVNNVETMARIGLVALRGGEAYQQTSLVTVISATHRVVAEVGPDVSVEQAVVAFWTSPDGKYPQAVLVGGYGGSWAAWDGVRSVSIDVAAMRAAGLSLGAGLIGPLPATACGLEESARLVRYLAGQSAKQCGPCVFGLASVSELADDLSAGRLSAAGRRRLTKFMAEISGRGACRHPDGALRMLTSALEVFAPDVAHHRRGRTCDAPAFDVMPLPEVAA</sequence>
<evidence type="ECO:0000259" key="10">
    <source>
        <dbReference type="Pfam" id="PF01512"/>
    </source>
</evidence>
<dbReference type="Gene3D" id="3.40.50.11540">
    <property type="entry name" value="NADH-ubiquinone oxidoreductase 51kDa subunit"/>
    <property type="match status" value="1"/>
</dbReference>
<dbReference type="GO" id="GO:0046872">
    <property type="term" value="F:metal ion binding"/>
    <property type="evidence" value="ECO:0007669"/>
    <property type="project" value="UniProtKB-KW"/>
</dbReference>
<dbReference type="Gene3D" id="1.20.1440.230">
    <property type="entry name" value="NADH-ubiquinone oxidoreductase 51kDa subunit, iron-sulphur binding domain"/>
    <property type="match status" value="1"/>
</dbReference>
<keyword evidence="9" id="KW-0411">Iron-sulfur</keyword>
<protein>
    <submittedName>
        <fullName evidence="13">Unannotated protein</fullName>
    </submittedName>
</protein>
<dbReference type="InterPro" id="IPR050837">
    <property type="entry name" value="ComplexI_51kDa_subunit"/>
</dbReference>
<dbReference type="Pfam" id="PF10589">
    <property type="entry name" value="NADH_4Fe-4S"/>
    <property type="match status" value="1"/>
</dbReference>
<keyword evidence="6" id="KW-0288">FMN</keyword>
<dbReference type="PANTHER" id="PTHR11780">
    <property type="entry name" value="NADH-UBIQUINONE OXIDOREDUCTASE FLAVOPROTEIN 1 NDUFV1"/>
    <property type="match status" value="1"/>
</dbReference>
<evidence type="ECO:0000259" key="11">
    <source>
        <dbReference type="Pfam" id="PF10589"/>
    </source>
</evidence>
<dbReference type="InterPro" id="IPR019575">
    <property type="entry name" value="Nuop51_4Fe4S-bd"/>
</dbReference>
<reference evidence="13" key="1">
    <citation type="submission" date="2020-05" db="EMBL/GenBank/DDBJ databases">
        <authorList>
            <person name="Chiriac C."/>
            <person name="Salcher M."/>
            <person name="Ghai R."/>
            <person name="Kavagutti S V."/>
        </authorList>
    </citation>
    <scope>NUCLEOTIDE SEQUENCE</scope>
</reference>
<dbReference type="GO" id="GO:0003954">
    <property type="term" value="F:NADH dehydrogenase activity"/>
    <property type="evidence" value="ECO:0007669"/>
    <property type="project" value="TreeGrafter"/>
</dbReference>
<comment type="similarity">
    <text evidence="3">Belongs to the complex I 51 kDa subunit family.</text>
</comment>
<keyword evidence="4" id="KW-0004">4Fe-4S</keyword>
<dbReference type="PANTHER" id="PTHR11780:SF10">
    <property type="entry name" value="NADH DEHYDROGENASE [UBIQUINONE] FLAVOPROTEIN 1, MITOCHONDRIAL"/>
    <property type="match status" value="1"/>
</dbReference>
<evidence type="ECO:0000256" key="1">
    <source>
        <dbReference type="ARBA" id="ARBA00001917"/>
    </source>
</evidence>
<evidence type="ECO:0000256" key="8">
    <source>
        <dbReference type="ARBA" id="ARBA00023004"/>
    </source>
</evidence>
<organism evidence="13">
    <name type="scientific">freshwater metagenome</name>
    <dbReference type="NCBI Taxonomy" id="449393"/>
    <lineage>
        <taxon>unclassified sequences</taxon>
        <taxon>metagenomes</taxon>
        <taxon>ecological metagenomes</taxon>
    </lineage>
</organism>
<dbReference type="InterPro" id="IPR037225">
    <property type="entry name" value="Nuo51_FMN-bd_sf"/>
</dbReference>
<dbReference type="Pfam" id="PF01512">
    <property type="entry name" value="Complex1_51K"/>
    <property type="match status" value="1"/>
</dbReference>
<dbReference type="EMBL" id="CAFBPU010000037">
    <property type="protein sequence ID" value="CAB5036635.1"/>
    <property type="molecule type" value="Genomic_DNA"/>
</dbReference>
<evidence type="ECO:0000256" key="6">
    <source>
        <dbReference type="ARBA" id="ARBA00022643"/>
    </source>
</evidence>